<dbReference type="SUPFAM" id="SSF53613">
    <property type="entry name" value="Ribokinase-like"/>
    <property type="match status" value="1"/>
</dbReference>
<evidence type="ECO:0000256" key="3">
    <source>
        <dbReference type="ARBA" id="ARBA00022741"/>
    </source>
</evidence>
<keyword evidence="9" id="KW-1185">Reference proteome</keyword>
<dbReference type="Pfam" id="PF00294">
    <property type="entry name" value="PfkB"/>
    <property type="match status" value="1"/>
</dbReference>
<dbReference type="CDD" id="cd01164">
    <property type="entry name" value="FruK_PfkB_like"/>
    <property type="match status" value="1"/>
</dbReference>
<keyword evidence="2 6" id="KW-0808">Transferase</keyword>
<dbReference type="InterPro" id="IPR017583">
    <property type="entry name" value="Tagatose/fructose_Pkinase"/>
</dbReference>
<dbReference type="OrthoDB" id="9801219at2"/>
<dbReference type="EMBL" id="WMEX01000008">
    <property type="protein sequence ID" value="MYL27840.1"/>
    <property type="molecule type" value="Genomic_DNA"/>
</dbReference>
<dbReference type="PROSITE" id="PS00583">
    <property type="entry name" value="PFKB_KINASES_1"/>
    <property type="match status" value="1"/>
</dbReference>
<evidence type="ECO:0000256" key="6">
    <source>
        <dbReference type="PIRNR" id="PIRNR000535"/>
    </source>
</evidence>
<evidence type="ECO:0000313" key="9">
    <source>
        <dbReference type="Proteomes" id="UP000460751"/>
    </source>
</evidence>
<evidence type="ECO:0000256" key="1">
    <source>
        <dbReference type="ARBA" id="ARBA00010688"/>
    </source>
</evidence>
<dbReference type="InterPro" id="IPR011611">
    <property type="entry name" value="PfkB_dom"/>
</dbReference>
<dbReference type="GO" id="GO:0003872">
    <property type="term" value="F:6-phosphofructokinase activity"/>
    <property type="evidence" value="ECO:0007669"/>
    <property type="project" value="TreeGrafter"/>
</dbReference>
<accession>A0A9X4YEW3</accession>
<dbReference type="Gene3D" id="3.40.1190.20">
    <property type="match status" value="1"/>
</dbReference>
<dbReference type="PIRSF" id="PIRSF000535">
    <property type="entry name" value="1PFK/6PFK/LacC"/>
    <property type="match status" value="1"/>
</dbReference>
<evidence type="ECO:0000313" key="8">
    <source>
        <dbReference type="EMBL" id="MYL27840.1"/>
    </source>
</evidence>
<dbReference type="PANTHER" id="PTHR46566:SF2">
    <property type="entry name" value="ATP-DEPENDENT 6-PHOSPHOFRUCTOKINASE ISOZYME 2"/>
    <property type="match status" value="1"/>
</dbReference>
<evidence type="ECO:0000259" key="7">
    <source>
        <dbReference type="Pfam" id="PF00294"/>
    </source>
</evidence>
<evidence type="ECO:0000256" key="2">
    <source>
        <dbReference type="ARBA" id="ARBA00022679"/>
    </source>
</evidence>
<comment type="caution">
    <text evidence="8">The sequence shown here is derived from an EMBL/GenBank/DDBJ whole genome shotgun (WGS) entry which is preliminary data.</text>
</comment>
<dbReference type="Proteomes" id="UP000460751">
    <property type="component" value="Unassembled WGS sequence"/>
</dbReference>
<name>A0A9X4YEW3_9GAMM</name>
<dbReference type="PANTHER" id="PTHR46566">
    <property type="entry name" value="1-PHOSPHOFRUCTOKINASE-RELATED"/>
    <property type="match status" value="1"/>
</dbReference>
<dbReference type="AlphaFoldDB" id="A0A9X4YEW3"/>
<comment type="similarity">
    <text evidence="1 6">Belongs to the carbohydrate kinase PfkB family.</text>
</comment>
<dbReference type="InterPro" id="IPR002173">
    <property type="entry name" value="Carboh/pur_kinase_PfkB_CS"/>
</dbReference>
<evidence type="ECO:0000256" key="4">
    <source>
        <dbReference type="ARBA" id="ARBA00022777"/>
    </source>
</evidence>
<dbReference type="NCBIfam" id="TIGR03168">
    <property type="entry name" value="1-PFK"/>
    <property type="match status" value="1"/>
</dbReference>
<sequence length="302" mass="31643">MNPSVDLFGTTDHLVIDAKTRCRESSREPGGGGINVARNLAMLGHGVHTVFPAGGGNGQLLETLLCRESIPYESICVANETRQNLALTETATGRMVHLVFPGAALTRDEWQSCDAAIQRAMARAPYLVLSGSLPPGAPEDLYARLTEAAKAHAIRVVLDTSGAPLAAAVGRGVHLIKLNRKELAQLGYTGDWTPESQLEAMAQMVQEGAADNLVVTQGDQGALLATSAGGRFRAVPPPVTVVSHVGAGDSFVALMVHSLIRQAPMADALAQGVAGAAAAISTDGNRIRDRFHIESLLNNVSC</sequence>
<feature type="domain" description="Carbohydrate kinase PfkB" evidence="7">
    <location>
        <begin position="6"/>
        <end position="285"/>
    </location>
</feature>
<dbReference type="InterPro" id="IPR029056">
    <property type="entry name" value="Ribokinase-like"/>
</dbReference>
<protein>
    <recommendedName>
        <fullName evidence="6">Phosphofructokinase</fullName>
    </recommendedName>
</protein>
<keyword evidence="3" id="KW-0547">Nucleotide-binding</keyword>
<evidence type="ECO:0000256" key="5">
    <source>
        <dbReference type="ARBA" id="ARBA00022840"/>
    </source>
</evidence>
<dbReference type="GO" id="GO:0005524">
    <property type="term" value="F:ATP binding"/>
    <property type="evidence" value="ECO:0007669"/>
    <property type="project" value="UniProtKB-KW"/>
</dbReference>
<gene>
    <name evidence="8" type="ORF">GLW01_13680</name>
</gene>
<reference evidence="8 9" key="1">
    <citation type="submission" date="2019-11" db="EMBL/GenBank/DDBJ databases">
        <title>Genome sequences of 17 halophilic strains isolated from different environments.</title>
        <authorList>
            <person name="Furrow R.E."/>
        </authorList>
    </citation>
    <scope>NUCLEOTIDE SEQUENCE [LARGE SCALE GENOMIC DNA]</scope>
    <source>
        <strain evidence="8 9">22507_15_FS</strain>
    </source>
</reference>
<keyword evidence="5" id="KW-0067">ATP-binding</keyword>
<keyword evidence="4 8" id="KW-0418">Kinase</keyword>
<proteinExistence type="inferred from homology"/>
<organism evidence="8 9">
    <name type="scientific">Vreelandella halophila</name>
    <dbReference type="NCBI Taxonomy" id="86177"/>
    <lineage>
        <taxon>Bacteria</taxon>
        <taxon>Pseudomonadati</taxon>
        <taxon>Pseudomonadota</taxon>
        <taxon>Gammaproteobacteria</taxon>
        <taxon>Oceanospirillales</taxon>
        <taxon>Halomonadaceae</taxon>
        <taxon>Vreelandella</taxon>
    </lineage>
</organism>
<dbReference type="GO" id="GO:0005829">
    <property type="term" value="C:cytosol"/>
    <property type="evidence" value="ECO:0007669"/>
    <property type="project" value="TreeGrafter"/>
</dbReference>